<evidence type="ECO:0000256" key="1">
    <source>
        <dbReference type="ARBA" id="ARBA00022553"/>
    </source>
</evidence>
<keyword evidence="1" id="KW-0597">Phosphoprotein</keyword>
<dbReference type="InterPro" id="IPR008984">
    <property type="entry name" value="SMAD_FHA_dom_sf"/>
</dbReference>
<name>A0ABW3MP27_9PSEU</name>
<dbReference type="Proteomes" id="UP001597045">
    <property type="component" value="Unassembled WGS sequence"/>
</dbReference>
<dbReference type="EMBL" id="JBHTIS010003430">
    <property type="protein sequence ID" value="MFD1051230.1"/>
    <property type="molecule type" value="Genomic_DNA"/>
</dbReference>
<evidence type="ECO:0000313" key="3">
    <source>
        <dbReference type="EMBL" id="MFD1051230.1"/>
    </source>
</evidence>
<dbReference type="SUPFAM" id="SSF49879">
    <property type="entry name" value="SMAD/FHA domain"/>
    <property type="match status" value="1"/>
</dbReference>
<proteinExistence type="predicted"/>
<keyword evidence="4" id="KW-1185">Reference proteome</keyword>
<organism evidence="3 4">
    <name type="scientific">Kibdelosporangium lantanae</name>
    <dbReference type="NCBI Taxonomy" id="1497396"/>
    <lineage>
        <taxon>Bacteria</taxon>
        <taxon>Bacillati</taxon>
        <taxon>Actinomycetota</taxon>
        <taxon>Actinomycetes</taxon>
        <taxon>Pseudonocardiales</taxon>
        <taxon>Pseudonocardiaceae</taxon>
        <taxon>Kibdelosporangium</taxon>
    </lineage>
</organism>
<gene>
    <name evidence="3" type="ORF">ACFQ1S_39685</name>
</gene>
<accession>A0ABW3MP27</accession>
<dbReference type="Pfam" id="PF00498">
    <property type="entry name" value="FHA"/>
    <property type="match status" value="1"/>
</dbReference>
<feature type="non-terminal residue" evidence="3">
    <location>
        <position position="1"/>
    </location>
</feature>
<dbReference type="InterPro" id="IPR000253">
    <property type="entry name" value="FHA_dom"/>
</dbReference>
<comment type="caution">
    <text evidence="3">The sequence shown here is derived from an EMBL/GenBank/DDBJ whole genome shotgun (WGS) entry which is preliminary data.</text>
</comment>
<feature type="domain" description="FHA" evidence="2">
    <location>
        <begin position="22"/>
        <end position="74"/>
    </location>
</feature>
<dbReference type="Gene3D" id="2.60.200.20">
    <property type="match status" value="1"/>
</dbReference>
<dbReference type="PROSITE" id="PS50006">
    <property type="entry name" value="FHA_DOMAIN"/>
    <property type="match status" value="1"/>
</dbReference>
<evidence type="ECO:0000313" key="4">
    <source>
        <dbReference type="Proteomes" id="UP001597045"/>
    </source>
</evidence>
<evidence type="ECO:0000259" key="2">
    <source>
        <dbReference type="PROSITE" id="PS50006"/>
    </source>
</evidence>
<protein>
    <submittedName>
        <fullName evidence="3">FHA domain-containing protein</fullName>
    </submittedName>
</protein>
<sequence>GDFVPSGSLGFMNFPPVEGARVRFGRSPQPDVEIPIGEDDREVSRQHGLLVHRQGWWWLSNLGRLALEVSGTHRLNSADDPVPLSPGYTSVLISSRTRRHLLELHVVEHDHRRSRFWSSVWATDGGSGAGSPVVDCR</sequence>
<reference evidence="4" key="1">
    <citation type="journal article" date="2019" name="Int. J. Syst. Evol. Microbiol.">
        <title>The Global Catalogue of Microorganisms (GCM) 10K type strain sequencing project: providing services to taxonomists for standard genome sequencing and annotation.</title>
        <authorList>
            <consortium name="The Broad Institute Genomics Platform"/>
            <consortium name="The Broad Institute Genome Sequencing Center for Infectious Disease"/>
            <person name="Wu L."/>
            <person name="Ma J."/>
        </authorList>
    </citation>
    <scope>NUCLEOTIDE SEQUENCE [LARGE SCALE GENOMIC DNA]</scope>
    <source>
        <strain evidence="4">JCM 31486</strain>
    </source>
</reference>